<feature type="signal peptide" evidence="1">
    <location>
        <begin position="1"/>
        <end position="19"/>
    </location>
</feature>
<comment type="caution">
    <text evidence="2">The sequence shown here is derived from an EMBL/GenBank/DDBJ whole genome shotgun (WGS) entry which is preliminary data.</text>
</comment>
<dbReference type="EMBL" id="JACHFD010000017">
    <property type="protein sequence ID" value="MBB5352923.1"/>
    <property type="molecule type" value="Genomic_DNA"/>
</dbReference>
<reference evidence="2 3" key="1">
    <citation type="submission" date="2020-08" db="EMBL/GenBank/DDBJ databases">
        <title>Genomic Encyclopedia of Type Strains, Phase IV (KMG-IV): sequencing the most valuable type-strain genomes for metagenomic binning, comparative biology and taxonomic classification.</title>
        <authorList>
            <person name="Goeker M."/>
        </authorList>
    </citation>
    <scope>NUCLEOTIDE SEQUENCE [LARGE SCALE GENOMIC DNA]</scope>
    <source>
        <strain evidence="2 3">YC6886</strain>
    </source>
</reference>
<dbReference type="AlphaFoldDB" id="A0A840V5L4"/>
<evidence type="ECO:0000256" key="1">
    <source>
        <dbReference type="SAM" id="SignalP"/>
    </source>
</evidence>
<dbReference type="RefSeq" id="WP_184020366.1">
    <property type="nucleotide sequence ID" value="NZ_JACHFD010000017.1"/>
</dbReference>
<keyword evidence="3" id="KW-1185">Reference proteome</keyword>
<evidence type="ECO:0000313" key="3">
    <source>
        <dbReference type="Proteomes" id="UP000557717"/>
    </source>
</evidence>
<dbReference type="Proteomes" id="UP000557717">
    <property type="component" value="Unassembled WGS sequence"/>
</dbReference>
<dbReference type="NCBIfam" id="TIGR02595">
    <property type="entry name" value="PEP_CTERM"/>
    <property type="match status" value="1"/>
</dbReference>
<evidence type="ECO:0008006" key="4">
    <source>
        <dbReference type="Google" id="ProtNLM"/>
    </source>
</evidence>
<name>A0A840V5L4_9BACT</name>
<accession>A0A840V5L4</accession>
<feature type="chain" id="PRO_5032732921" description="PEP-CTERM protein-sorting domain-containing protein" evidence="1">
    <location>
        <begin position="20"/>
        <end position="273"/>
    </location>
</feature>
<dbReference type="InterPro" id="IPR013424">
    <property type="entry name" value="Ice-binding_C"/>
</dbReference>
<sequence length="273" mass="27521">MKAAITLALPLAMVLPTFGQVLVDSGNYPNLFSPVDDVTVDPPTPLIGLTIGGTATDSLGTYWDATATGGASLSVGLGLVETGAQVALTGNALEFNISNNADTLLGALGIGTSLSFGWTATATFDEAGQELFLSPGTVYQISFDLMGNDTLLSSTAGLLPTFGIELLDGAGNPMDSTEGGTVIDILGLSLLSPVVGNPVGDSRATVTFVTPGSVDAGAASLRFTGGADLSATALGLGTNFATISNIQIEAVPEPSSTLALLGALPLLAFRRRR</sequence>
<gene>
    <name evidence="2" type="ORF">HNR46_003172</name>
</gene>
<protein>
    <recommendedName>
        <fullName evidence="4">PEP-CTERM protein-sorting domain-containing protein</fullName>
    </recommendedName>
</protein>
<keyword evidence="1" id="KW-0732">Signal</keyword>
<evidence type="ECO:0000313" key="2">
    <source>
        <dbReference type="EMBL" id="MBB5352923.1"/>
    </source>
</evidence>
<organism evidence="2 3">
    <name type="scientific">Haloferula luteola</name>
    <dbReference type="NCBI Taxonomy" id="595692"/>
    <lineage>
        <taxon>Bacteria</taxon>
        <taxon>Pseudomonadati</taxon>
        <taxon>Verrucomicrobiota</taxon>
        <taxon>Verrucomicrobiia</taxon>
        <taxon>Verrucomicrobiales</taxon>
        <taxon>Verrucomicrobiaceae</taxon>
        <taxon>Haloferula</taxon>
    </lineage>
</organism>
<proteinExistence type="predicted"/>